<keyword evidence="3" id="KW-1185">Reference proteome</keyword>
<comment type="caution">
    <text evidence="2">The sequence shown here is derived from an EMBL/GenBank/DDBJ whole genome shotgun (WGS) entry which is preliminary data.</text>
</comment>
<organism evidence="2 3">
    <name type="scientific">Geomesophilobacter sediminis</name>
    <dbReference type="NCBI Taxonomy" id="2798584"/>
    <lineage>
        <taxon>Bacteria</taxon>
        <taxon>Pseudomonadati</taxon>
        <taxon>Thermodesulfobacteriota</taxon>
        <taxon>Desulfuromonadia</taxon>
        <taxon>Geobacterales</taxon>
        <taxon>Geobacteraceae</taxon>
        <taxon>Geomesophilobacter</taxon>
    </lineage>
</organism>
<dbReference type="Proteomes" id="UP000636888">
    <property type="component" value="Unassembled WGS sequence"/>
</dbReference>
<keyword evidence="1" id="KW-0808">Transferase</keyword>
<reference evidence="2" key="1">
    <citation type="submission" date="2020-12" db="EMBL/GenBank/DDBJ databases">
        <title>Geomonas sp. Red875, isolated from river sediment.</title>
        <authorList>
            <person name="Xu Z."/>
            <person name="Zhang Z."/>
            <person name="Masuda Y."/>
            <person name="Itoh H."/>
            <person name="Senoo K."/>
        </authorList>
    </citation>
    <scope>NUCLEOTIDE SEQUENCE</scope>
    <source>
        <strain evidence="2">Red875</strain>
    </source>
</reference>
<proteinExistence type="predicted"/>
<dbReference type="PANTHER" id="PTHR46401:SF2">
    <property type="entry name" value="GLYCOSYLTRANSFERASE WBBK-RELATED"/>
    <property type="match status" value="1"/>
</dbReference>
<name>A0A8J7LTP7_9BACT</name>
<evidence type="ECO:0000313" key="3">
    <source>
        <dbReference type="Proteomes" id="UP000636888"/>
    </source>
</evidence>
<accession>A0A8J7LTP7</accession>
<evidence type="ECO:0000256" key="1">
    <source>
        <dbReference type="ARBA" id="ARBA00022679"/>
    </source>
</evidence>
<evidence type="ECO:0000313" key="2">
    <source>
        <dbReference type="EMBL" id="MBJ6723674.1"/>
    </source>
</evidence>
<gene>
    <name evidence="2" type="ORF">JFN93_03025</name>
</gene>
<dbReference type="RefSeq" id="WP_199382511.1">
    <property type="nucleotide sequence ID" value="NZ_JAEMHM010000002.1"/>
</dbReference>
<protein>
    <submittedName>
        <fullName evidence="2">Glycosyltransferase</fullName>
    </submittedName>
</protein>
<dbReference type="AlphaFoldDB" id="A0A8J7LTP7"/>
<dbReference type="Pfam" id="PF13692">
    <property type="entry name" value="Glyco_trans_1_4"/>
    <property type="match status" value="1"/>
</dbReference>
<dbReference type="SUPFAM" id="SSF53756">
    <property type="entry name" value="UDP-Glycosyltransferase/glycogen phosphorylase"/>
    <property type="match status" value="1"/>
</dbReference>
<dbReference type="GO" id="GO:0009103">
    <property type="term" value="P:lipopolysaccharide biosynthetic process"/>
    <property type="evidence" value="ECO:0007669"/>
    <property type="project" value="TreeGrafter"/>
</dbReference>
<dbReference type="GO" id="GO:0016757">
    <property type="term" value="F:glycosyltransferase activity"/>
    <property type="evidence" value="ECO:0007669"/>
    <property type="project" value="TreeGrafter"/>
</dbReference>
<dbReference type="PANTHER" id="PTHR46401">
    <property type="entry name" value="GLYCOSYLTRANSFERASE WBBK-RELATED"/>
    <property type="match status" value="1"/>
</dbReference>
<dbReference type="Gene3D" id="3.40.50.2000">
    <property type="entry name" value="Glycogen Phosphorylase B"/>
    <property type="match status" value="1"/>
</dbReference>
<sequence>MIKGRNILVFSDEWGRHPFSCQHIMKYFVPHNNVTWVTPTGMRNPTLSWYDLKRAVEKLRVMLAPAGRAGEGDPGRPRSISPLTIPYSQFGLIRALNRRLVLRALRKRTAKGDLDDPIVVSTLPITAGYLKSFRDQAAVYYCVDDFVNWPGIDGELMRRLEDQMIDDADVFIVTSDELARIKSRAGKRAIVIPHGVDVEHFAEATSNGALQGIRPPIIGFFGAISPWLDLDLLHRMAKARPEWSLVFIGPCDTDVSRFDGMDNVHFLGKVPYQELPRYAVQFQVGIIPFLVNDLTVSVNPLKLLEYLACGLPVVSTDLPEVRKFADKVRIAHGAEAFIAQVEAALAEGTETGPARRAVARGYSWEAIAETFSAAIEGAFGGDR</sequence>
<dbReference type="EMBL" id="JAEMHM010000002">
    <property type="protein sequence ID" value="MBJ6723674.1"/>
    <property type="molecule type" value="Genomic_DNA"/>
</dbReference>